<feature type="coiled-coil region" evidence="1">
    <location>
        <begin position="207"/>
        <end position="292"/>
    </location>
</feature>
<organism evidence="2 3">
    <name type="scientific">Cedratvirus kamchatka</name>
    <dbReference type="NCBI Taxonomy" id="2716914"/>
    <lineage>
        <taxon>Viruses</taxon>
        <taxon>Pithoviruses</taxon>
        <taxon>Orthocedratvirinae</taxon>
        <taxon>Alphacedratvirus</taxon>
        <taxon>Alphacedratvirus rossiense</taxon>
    </lineage>
</organism>
<evidence type="ECO:0000313" key="3">
    <source>
        <dbReference type="Proteomes" id="UP001224087"/>
    </source>
</evidence>
<dbReference type="Proteomes" id="UP001224087">
    <property type="component" value="Segment"/>
</dbReference>
<dbReference type="EMBL" id="MN873693">
    <property type="protein sequence ID" value="QIN54164.1"/>
    <property type="molecule type" value="Genomic_DNA"/>
</dbReference>
<proteinExistence type="predicted"/>
<sequence>MEAYRSLLLALNENIINIRSCNEYTHPKLKVKPLVPYFYGTTSPCLEVSNGELVLASYEVIFTPAHLPGKADSSLWKEDIRKFFGKDYQNYDDLVQNKYDYYPCFVGDFLPREIEVENCHGDRCRTERHVYYTGIWCESCHGEFEDNVDFNLSFLINDKVYLKDFPPQCIIRIKKKTEPIPDSFTLQEHLDKLKKRSALGQEIRKRLAVWDEETDRLQKQLLQQREEERQSLLTYKDHSQVLEEVNQVLERKAREKEAREKEERIKVLEEEARKKREELDRQLEELNRLRQI</sequence>
<reference evidence="2" key="1">
    <citation type="submission" date="2019-12" db="EMBL/GenBank/DDBJ databases">
        <title>The DNA Methylation Landscape of Giant Viruses.</title>
        <authorList>
            <person name="Jeudy S."/>
            <person name="Rigou S."/>
            <person name="Alempic J.-M."/>
            <person name="Claverie J.-M."/>
            <person name="Abergel C."/>
            <person name="Legendre M."/>
        </authorList>
    </citation>
    <scope>NUCLEOTIDE SEQUENCE</scope>
    <source>
        <strain evidence="2">P4</strain>
    </source>
</reference>
<accession>A0A6G8MY61</accession>
<keyword evidence="1" id="KW-0175">Coiled coil</keyword>
<name>A0A6G8MY61_9VIRU</name>
<gene>
    <name evidence="2" type="primary">ck39</name>
</gene>
<evidence type="ECO:0000313" key="2">
    <source>
        <dbReference type="EMBL" id="QIN54164.1"/>
    </source>
</evidence>
<evidence type="ECO:0000256" key="1">
    <source>
        <dbReference type="SAM" id="Coils"/>
    </source>
</evidence>
<protein>
    <submittedName>
        <fullName evidence="2">Uncharacterized protein</fullName>
    </submittedName>
</protein>
<keyword evidence="3" id="KW-1185">Reference proteome</keyword>